<proteinExistence type="predicted"/>
<accession>A0A9W6XC00</accession>
<reference evidence="1" key="1">
    <citation type="submission" date="2023-04" db="EMBL/GenBank/DDBJ databases">
        <title>Phytophthora lilii NBRC 32176.</title>
        <authorList>
            <person name="Ichikawa N."/>
            <person name="Sato H."/>
            <person name="Tonouchi N."/>
        </authorList>
    </citation>
    <scope>NUCLEOTIDE SEQUENCE</scope>
    <source>
        <strain evidence="1">NBRC 32176</strain>
    </source>
</reference>
<organism evidence="1 2">
    <name type="scientific">Phytophthora lilii</name>
    <dbReference type="NCBI Taxonomy" id="2077276"/>
    <lineage>
        <taxon>Eukaryota</taxon>
        <taxon>Sar</taxon>
        <taxon>Stramenopiles</taxon>
        <taxon>Oomycota</taxon>
        <taxon>Peronosporomycetes</taxon>
        <taxon>Peronosporales</taxon>
        <taxon>Peronosporaceae</taxon>
        <taxon>Phytophthora</taxon>
    </lineage>
</organism>
<dbReference type="Proteomes" id="UP001165083">
    <property type="component" value="Unassembled WGS sequence"/>
</dbReference>
<evidence type="ECO:0000313" key="2">
    <source>
        <dbReference type="Proteomes" id="UP001165083"/>
    </source>
</evidence>
<keyword evidence="2" id="KW-1185">Reference proteome</keyword>
<gene>
    <name evidence="1" type="ORF">Plil01_001520300</name>
</gene>
<protein>
    <submittedName>
        <fullName evidence="1">Unnamed protein product</fullName>
    </submittedName>
</protein>
<name>A0A9W6XC00_9STRA</name>
<dbReference type="EMBL" id="BSXW01001323">
    <property type="protein sequence ID" value="GMF35821.1"/>
    <property type="molecule type" value="Genomic_DNA"/>
</dbReference>
<sequence length="251" mass="28351">MAVKRINGIIKKLDWEEVEATLHSDERDDADPGFEVCDASLEDWERYVKSENQALVSRAMAFENGRIYIVELPSGVHDGYCGLLSTAVLRATGTFDDHLMSRQSSYVESLRKLEPDCSFGPAPGIGAIRPGGMTWNEYHTLKVEVGVSRGWPYLNRKADQWRQYPGVEYILCIRLSPALRFRQYKLYTVDNPANPLPPMDPIPIVNPTDVTFNSRRLLGLIGQAPIPQGFTQPDMVINLFPLVERLIQTNQ</sequence>
<dbReference type="AlphaFoldDB" id="A0A9W6XC00"/>
<evidence type="ECO:0000313" key="1">
    <source>
        <dbReference type="EMBL" id="GMF35821.1"/>
    </source>
</evidence>
<comment type="caution">
    <text evidence="1">The sequence shown here is derived from an EMBL/GenBank/DDBJ whole genome shotgun (WGS) entry which is preliminary data.</text>
</comment>
<dbReference type="OrthoDB" id="118616at2759"/>